<gene>
    <name evidence="4" type="ORF">A3D62_02860</name>
</gene>
<dbReference type="Proteomes" id="UP000177659">
    <property type="component" value="Unassembled WGS sequence"/>
</dbReference>
<evidence type="ECO:0000313" key="5">
    <source>
        <dbReference type="Proteomes" id="UP000177659"/>
    </source>
</evidence>
<evidence type="ECO:0000256" key="2">
    <source>
        <dbReference type="SAM" id="Phobius"/>
    </source>
</evidence>
<dbReference type="EMBL" id="MFLC01000014">
    <property type="protein sequence ID" value="OGG55154.1"/>
    <property type="molecule type" value="Genomic_DNA"/>
</dbReference>
<sequence>MVQTHTATKRMIFGVVLVSSILLVVGFFAVTTSAQTAEEQVAERRAQLERELAQIEKEIAAQQTLLEGKQRERVSLERDVAILDAGIQKAQLSIRARELEIRRISQDITGKEQTIGSLNSKLSREKQSLAQLIRRTNEIDDYSLAEIILGNNNFSDFFEDLDNFDAIKAGLNKSFEHIAVTKDDTQTQKGILENRKSAEEELRHIQVLERQKIEVQEREKKRILTATKGQEAAYQSLINVKQKSAAQIRAELFTLRGSAAIPFAEALQYAQEASKKTGVRPAFILGIIAEESNLGENVGNGTWSVDMHPTRDRPIFAEITARLGLDPNTMPVSKKPWYGWGGAMGPAQFIPSTWVLYEDRIAKSSGQNPPNPWDPRTAFIASGLLLMDNGADRGTTAAERLAALRYFAGWVNATKPSYAFYGDEVMGLAEKYQGMIDILNAS</sequence>
<comment type="caution">
    <text evidence="4">The sequence shown here is derived from an EMBL/GenBank/DDBJ whole genome shotgun (WGS) entry which is preliminary data.</text>
</comment>
<evidence type="ECO:0000259" key="3">
    <source>
        <dbReference type="Pfam" id="PF13406"/>
    </source>
</evidence>
<keyword evidence="2" id="KW-0472">Membrane</keyword>
<reference evidence="4 5" key="1">
    <citation type="journal article" date="2016" name="Nat. Commun.">
        <title>Thousands of microbial genomes shed light on interconnected biogeochemical processes in an aquifer system.</title>
        <authorList>
            <person name="Anantharaman K."/>
            <person name="Brown C.T."/>
            <person name="Hug L.A."/>
            <person name="Sharon I."/>
            <person name="Castelle C.J."/>
            <person name="Probst A.J."/>
            <person name="Thomas B.C."/>
            <person name="Singh A."/>
            <person name="Wilkins M.J."/>
            <person name="Karaoz U."/>
            <person name="Brodie E.L."/>
            <person name="Williams K.H."/>
            <person name="Hubbard S.S."/>
            <person name="Banfield J.F."/>
        </authorList>
    </citation>
    <scope>NUCLEOTIDE SEQUENCE [LARGE SCALE GENOMIC DNA]</scope>
</reference>
<organism evidence="4 5">
    <name type="scientific">Candidatus Kaiserbacteria bacterium RIFCSPHIGHO2_02_FULL_49_11</name>
    <dbReference type="NCBI Taxonomy" id="1798489"/>
    <lineage>
        <taxon>Bacteria</taxon>
        <taxon>Candidatus Kaiseribacteriota</taxon>
    </lineage>
</organism>
<dbReference type="InterPro" id="IPR023346">
    <property type="entry name" value="Lysozyme-like_dom_sf"/>
</dbReference>
<accession>A0A1F6D134</accession>
<keyword evidence="2" id="KW-1133">Transmembrane helix</keyword>
<name>A0A1F6D134_9BACT</name>
<feature type="domain" description="Transglycosylase SLT" evidence="3">
    <location>
        <begin position="266"/>
        <end position="357"/>
    </location>
</feature>
<keyword evidence="1" id="KW-0175">Coiled coil</keyword>
<keyword evidence="2" id="KW-0812">Transmembrane</keyword>
<dbReference type="AlphaFoldDB" id="A0A1F6D134"/>
<dbReference type="Pfam" id="PF13406">
    <property type="entry name" value="SLT_2"/>
    <property type="match status" value="1"/>
</dbReference>
<proteinExistence type="predicted"/>
<protein>
    <recommendedName>
        <fullName evidence="3">Transglycosylase SLT domain-containing protein</fullName>
    </recommendedName>
</protein>
<evidence type="ECO:0000256" key="1">
    <source>
        <dbReference type="SAM" id="Coils"/>
    </source>
</evidence>
<feature type="coiled-coil region" evidence="1">
    <location>
        <begin position="34"/>
        <end position="79"/>
    </location>
</feature>
<dbReference type="SUPFAM" id="SSF53955">
    <property type="entry name" value="Lysozyme-like"/>
    <property type="match status" value="1"/>
</dbReference>
<feature type="transmembrane region" description="Helical" evidence="2">
    <location>
        <begin position="12"/>
        <end position="30"/>
    </location>
</feature>
<dbReference type="InterPro" id="IPR031304">
    <property type="entry name" value="SLT_2"/>
</dbReference>
<evidence type="ECO:0000313" key="4">
    <source>
        <dbReference type="EMBL" id="OGG55154.1"/>
    </source>
</evidence>
<dbReference type="Gene3D" id="6.10.250.3150">
    <property type="match status" value="1"/>
</dbReference>